<dbReference type="EMBL" id="CM037158">
    <property type="protein sequence ID" value="KAH7851260.1"/>
    <property type="molecule type" value="Genomic_DNA"/>
</dbReference>
<evidence type="ECO:0000313" key="1">
    <source>
        <dbReference type="EMBL" id="KAH7851260.1"/>
    </source>
</evidence>
<organism evidence="1 2">
    <name type="scientific">Vaccinium darrowii</name>
    <dbReference type="NCBI Taxonomy" id="229202"/>
    <lineage>
        <taxon>Eukaryota</taxon>
        <taxon>Viridiplantae</taxon>
        <taxon>Streptophyta</taxon>
        <taxon>Embryophyta</taxon>
        <taxon>Tracheophyta</taxon>
        <taxon>Spermatophyta</taxon>
        <taxon>Magnoliopsida</taxon>
        <taxon>eudicotyledons</taxon>
        <taxon>Gunneridae</taxon>
        <taxon>Pentapetalae</taxon>
        <taxon>asterids</taxon>
        <taxon>Ericales</taxon>
        <taxon>Ericaceae</taxon>
        <taxon>Vaccinioideae</taxon>
        <taxon>Vaccinieae</taxon>
        <taxon>Vaccinium</taxon>
    </lineage>
</organism>
<name>A0ACB7YCJ8_9ERIC</name>
<dbReference type="Proteomes" id="UP000828048">
    <property type="component" value="Chromosome 8"/>
</dbReference>
<accession>A0ACB7YCJ8</accession>
<protein>
    <submittedName>
        <fullName evidence="1">Uncharacterized protein</fullName>
    </submittedName>
</protein>
<evidence type="ECO:0000313" key="2">
    <source>
        <dbReference type="Proteomes" id="UP000828048"/>
    </source>
</evidence>
<reference evidence="1 2" key="1">
    <citation type="journal article" date="2021" name="Hortic Res">
        <title>High-quality reference genome and annotation aids understanding of berry development for evergreen blueberry (Vaccinium darrowii).</title>
        <authorList>
            <person name="Yu J."/>
            <person name="Hulse-Kemp A.M."/>
            <person name="Babiker E."/>
            <person name="Staton M."/>
        </authorList>
    </citation>
    <scope>NUCLEOTIDE SEQUENCE [LARGE SCALE GENOMIC DNA]</scope>
    <source>
        <strain evidence="2">cv. NJ 8807/NJ 8810</strain>
        <tissue evidence="1">Young leaf</tissue>
    </source>
</reference>
<comment type="caution">
    <text evidence="1">The sequence shown here is derived from an EMBL/GenBank/DDBJ whole genome shotgun (WGS) entry which is preliminary data.</text>
</comment>
<proteinExistence type="predicted"/>
<keyword evidence="2" id="KW-1185">Reference proteome</keyword>
<sequence>MFSSTNNVLYFKHFHGSTIIHVSWTASRPFFASPKCPSQLQLGRAKPSYVPSSNTFLLSLLLPILAAVIIYQLDSFNPASLATHEFSAQPIFVPLQNPRLLEGAERVGFGELLGPEDLAYDPKLGVIYTGCGDGWIKQVTVNKSAADSVVESWVNTGGRPLRLVLGHDGDVIIADALKGLLRATTDGKLEVLTTEAEGVEFKQTDGVHIMDKGVIYFKDASSKHDLNEGLKDIMGGRPCGRFLSYDPSTKQTEVLVKYLYFANRVAVSPDQ</sequence>
<gene>
    <name evidence="1" type="ORF">Vadar_009149</name>
</gene>